<feature type="binding site" evidence="9">
    <location>
        <position position="310"/>
    </location>
    <ligand>
        <name>2-[(2R,5Z)-2-carboxy-4-methylthiazol-5(2H)-ylidene]ethyl phosphate</name>
        <dbReference type="ChEBI" id="CHEBI:62899"/>
    </ligand>
</feature>
<dbReference type="GO" id="GO:0000287">
    <property type="term" value="F:magnesium ion binding"/>
    <property type="evidence" value="ECO:0007669"/>
    <property type="project" value="UniProtKB-UniRule"/>
</dbReference>
<proteinExistence type="inferred from homology"/>
<feature type="binding site" evidence="9">
    <location>
        <position position="282"/>
    </location>
    <ligand>
        <name>4-amino-2-methyl-5-(diphosphooxymethyl)pyrimidine</name>
        <dbReference type="ChEBI" id="CHEBI:57841"/>
    </ligand>
</feature>
<name>A0A399FYF7_UNCN2</name>
<evidence type="ECO:0000256" key="5">
    <source>
        <dbReference type="ARBA" id="ARBA00022977"/>
    </source>
</evidence>
<organism evidence="14 15">
    <name type="scientific">candidate division NPL-UPA2 bacterium Unc8</name>
    <dbReference type="NCBI Taxonomy" id="1980939"/>
    <lineage>
        <taxon>Bacteria</taxon>
    </lineage>
</organism>
<dbReference type="PANTHER" id="PTHR20857">
    <property type="entry name" value="THIAMINE-PHOSPHATE PYROPHOSPHORYLASE"/>
    <property type="match status" value="1"/>
</dbReference>
<protein>
    <recommendedName>
        <fullName evidence="9">Thiamine-phosphate synthase</fullName>
        <shortName evidence="9">TP synthase</shortName>
        <shortName evidence="9">TPS</shortName>
        <ecNumber evidence="9">2.5.1.3</ecNumber>
    </recommendedName>
    <alternativeName>
        <fullName evidence="9">Thiamine-phosphate pyrophosphorylase</fullName>
        <shortName evidence="9">TMP pyrophosphorylase</shortName>
        <shortName evidence="9">TMP-PPase</shortName>
    </alternativeName>
</protein>
<comment type="pathway">
    <text evidence="1 9 11">Cofactor biosynthesis; thiamine diphosphate biosynthesis; thiamine phosphate from 4-amino-2-methyl-5-diphosphomethylpyrimidine and 4-methyl-5-(2-phosphoethyl)-thiazole: step 1/1.</text>
</comment>
<comment type="catalytic activity">
    <reaction evidence="6 9 10">
        <text>4-methyl-5-(2-phosphooxyethyl)-thiazole + 4-amino-2-methyl-5-(diphosphooxymethyl)pyrimidine + H(+) = thiamine phosphate + diphosphate</text>
        <dbReference type="Rhea" id="RHEA:22328"/>
        <dbReference type="ChEBI" id="CHEBI:15378"/>
        <dbReference type="ChEBI" id="CHEBI:33019"/>
        <dbReference type="ChEBI" id="CHEBI:37575"/>
        <dbReference type="ChEBI" id="CHEBI:57841"/>
        <dbReference type="ChEBI" id="CHEBI:58296"/>
        <dbReference type="EC" id="2.5.1.3"/>
    </reaction>
</comment>
<evidence type="ECO:0000256" key="8">
    <source>
        <dbReference type="ARBA" id="ARBA00047883"/>
    </source>
</evidence>
<dbReference type="Gene3D" id="3.20.20.70">
    <property type="entry name" value="Aldolase class I"/>
    <property type="match status" value="1"/>
</dbReference>
<dbReference type="Proteomes" id="UP000266287">
    <property type="component" value="Unassembled WGS sequence"/>
</dbReference>
<keyword evidence="4 9" id="KW-0460">Magnesium</keyword>
<dbReference type="InterPro" id="IPR016229">
    <property type="entry name" value="TMP_synthase_cyanobac_bac"/>
</dbReference>
<evidence type="ECO:0000256" key="1">
    <source>
        <dbReference type="ARBA" id="ARBA00005165"/>
    </source>
</evidence>
<dbReference type="UniPathway" id="UPA00060">
    <property type="reaction ID" value="UER00141"/>
</dbReference>
<feature type="binding site" evidence="9">
    <location>
        <position position="214"/>
    </location>
    <ligand>
        <name>4-amino-2-methyl-5-(diphosphooxymethyl)pyrimidine</name>
        <dbReference type="ChEBI" id="CHEBI:57841"/>
    </ligand>
</feature>
<dbReference type="Pfam" id="PF02581">
    <property type="entry name" value="TMP-TENI"/>
    <property type="match status" value="1"/>
</dbReference>
<dbReference type="FunFam" id="3.20.20.70:FF:000096">
    <property type="entry name" value="Thiamine-phosphate synthase"/>
    <property type="match status" value="1"/>
</dbReference>
<evidence type="ECO:0000256" key="3">
    <source>
        <dbReference type="ARBA" id="ARBA00022723"/>
    </source>
</evidence>
<dbReference type="HAMAP" id="MF_00097">
    <property type="entry name" value="TMP_synthase"/>
    <property type="match status" value="1"/>
</dbReference>
<keyword evidence="2 9" id="KW-0808">Transferase</keyword>
<feature type="binding site" evidence="9">
    <location>
        <position position="234"/>
    </location>
    <ligand>
        <name>Mg(2+)</name>
        <dbReference type="ChEBI" id="CHEBI:18420"/>
    </ligand>
</feature>
<dbReference type="Pfam" id="PF17792">
    <property type="entry name" value="ThiD2"/>
    <property type="match status" value="1"/>
</dbReference>
<accession>A0A399FYF7</accession>
<feature type="binding site" evidence="9">
    <location>
        <position position="215"/>
    </location>
    <ligand>
        <name>Mg(2+)</name>
        <dbReference type="ChEBI" id="CHEBI:18420"/>
    </ligand>
</feature>
<evidence type="ECO:0000256" key="7">
    <source>
        <dbReference type="ARBA" id="ARBA00047851"/>
    </source>
</evidence>
<dbReference type="GO" id="GO:0005737">
    <property type="term" value="C:cytoplasm"/>
    <property type="evidence" value="ECO:0007669"/>
    <property type="project" value="TreeGrafter"/>
</dbReference>
<dbReference type="EC" id="2.5.1.3" evidence="9"/>
<feature type="binding site" evidence="9">
    <location>
        <position position="253"/>
    </location>
    <ligand>
        <name>4-amino-2-methyl-5-(diphosphooxymethyl)pyrimidine</name>
        <dbReference type="ChEBI" id="CHEBI:57841"/>
    </ligand>
</feature>
<dbReference type="GO" id="GO:0009228">
    <property type="term" value="P:thiamine biosynthetic process"/>
    <property type="evidence" value="ECO:0007669"/>
    <property type="project" value="UniProtKB-KW"/>
</dbReference>
<comment type="caution">
    <text evidence="9">Lacks conserved residue(s) required for the propagation of feature annotation.</text>
</comment>
<feature type="domain" description="Thiamine phosphate synthase/TenI" evidence="12">
    <location>
        <begin position="152"/>
        <end position="331"/>
    </location>
</feature>
<dbReference type="InterPro" id="IPR034291">
    <property type="entry name" value="TMP_synthase"/>
</dbReference>
<dbReference type="InterPro" id="IPR041397">
    <property type="entry name" value="ThiD2"/>
</dbReference>
<evidence type="ECO:0000256" key="10">
    <source>
        <dbReference type="RuleBase" id="RU003826"/>
    </source>
</evidence>
<evidence type="ECO:0000259" key="12">
    <source>
        <dbReference type="Pfam" id="PF02581"/>
    </source>
</evidence>
<dbReference type="EMBL" id="NDHY01000004">
    <property type="protein sequence ID" value="RII00410.1"/>
    <property type="molecule type" value="Genomic_DNA"/>
</dbReference>
<dbReference type="InterPro" id="IPR036206">
    <property type="entry name" value="ThiamineP_synth_sf"/>
</dbReference>
<comment type="similarity">
    <text evidence="9 10">Belongs to the thiamine-phosphate synthase family.</text>
</comment>
<comment type="caution">
    <text evidence="14">The sequence shown here is derived from an EMBL/GenBank/DDBJ whole genome shotgun (WGS) entry which is preliminary data.</text>
</comment>
<evidence type="ECO:0000256" key="6">
    <source>
        <dbReference type="ARBA" id="ARBA00047334"/>
    </source>
</evidence>
<dbReference type="InterPro" id="IPR022998">
    <property type="entry name" value="ThiamineP_synth_TenI"/>
</dbReference>
<dbReference type="NCBIfam" id="TIGR00693">
    <property type="entry name" value="thiE"/>
    <property type="match status" value="1"/>
</dbReference>
<feature type="binding site" evidence="9">
    <location>
        <begin position="279"/>
        <end position="281"/>
    </location>
    <ligand>
        <name>2-[(2R,5Z)-2-carboxy-4-methylthiazol-5(2H)-ylidene]ethyl phosphate</name>
        <dbReference type="ChEBI" id="CHEBI:62899"/>
    </ligand>
</feature>
<sequence length="358" mass="39414">MALLRNGAYRIIDANLNRAREGLRVVEEIARFDLEDSPLASHLKSLRHEIATILKEVPGEALLAARDSSCDIGKSSHYDKHQDGKELSEILKASMVRTQEAMRVLEEFSRMIDFPAGKKFKDIRFRLYAIEKEITEKLNLSVRRQVVRNWKLYLILDKELIGNKNPLKVAAAATMGGVSAVQLRCKDITDKNAFLLVSRLRQFAPLQKVAIIVNDRLDVAVMTEADGVHLGQDDLPIKETRKLLGKKRIIGISTHNQKEAIEAEKEGADYVSVGPIFPTGTKKDAGSPVGVNKIAELKKALRVPLIAIGGINETNIKEVVSAGADVVAVAAVIIKAKDITEATKNLISRAGFPDDAKN</sequence>
<gene>
    <name evidence="9" type="primary">thiE</name>
    <name evidence="14" type="ORF">B9J77_02705</name>
</gene>
<keyword evidence="3 9" id="KW-0479">Metal-binding</keyword>
<dbReference type="CDD" id="cd00564">
    <property type="entry name" value="TMP_TenI"/>
    <property type="match status" value="1"/>
</dbReference>
<comment type="catalytic activity">
    <reaction evidence="8 9 10">
        <text>2-[(2R,5Z)-2-carboxy-4-methylthiazol-5(2H)-ylidene]ethyl phosphate + 4-amino-2-methyl-5-(diphosphooxymethyl)pyrimidine + 2 H(+) = thiamine phosphate + CO2 + diphosphate</text>
        <dbReference type="Rhea" id="RHEA:47844"/>
        <dbReference type="ChEBI" id="CHEBI:15378"/>
        <dbReference type="ChEBI" id="CHEBI:16526"/>
        <dbReference type="ChEBI" id="CHEBI:33019"/>
        <dbReference type="ChEBI" id="CHEBI:37575"/>
        <dbReference type="ChEBI" id="CHEBI:57841"/>
        <dbReference type="ChEBI" id="CHEBI:62899"/>
        <dbReference type="EC" id="2.5.1.3"/>
    </reaction>
</comment>
<dbReference type="InterPro" id="IPR013785">
    <property type="entry name" value="Aldolase_TIM"/>
</dbReference>
<evidence type="ECO:0000256" key="9">
    <source>
        <dbReference type="HAMAP-Rule" id="MF_00097"/>
    </source>
</evidence>
<evidence type="ECO:0000256" key="2">
    <source>
        <dbReference type="ARBA" id="ARBA00022679"/>
    </source>
</evidence>
<dbReference type="SUPFAM" id="SSF51391">
    <property type="entry name" value="Thiamin phosphate synthase"/>
    <property type="match status" value="1"/>
</dbReference>
<dbReference type="AlphaFoldDB" id="A0A399FYF7"/>
<dbReference type="GO" id="GO:0009229">
    <property type="term" value="P:thiamine diphosphate biosynthetic process"/>
    <property type="evidence" value="ECO:0007669"/>
    <property type="project" value="UniProtKB-UniRule"/>
</dbReference>
<evidence type="ECO:0000259" key="13">
    <source>
        <dbReference type="Pfam" id="PF17792"/>
    </source>
</evidence>
<dbReference type="PIRSF" id="PIRSF000512">
    <property type="entry name" value="TMP_PPase_Cyanobac_prd"/>
    <property type="match status" value="1"/>
</dbReference>
<keyword evidence="5 9" id="KW-0784">Thiamine biosynthesis</keyword>
<dbReference type="NCBIfam" id="NF002727">
    <property type="entry name" value="PRK02615.1"/>
    <property type="match status" value="1"/>
</dbReference>
<dbReference type="GO" id="GO:0004789">
    <property type="term" value="F:thiamine-phosphate diphosphorylase activity"/>
    <property type="evidence" value="ECO:0007669"/>
    <property type="project" value="UniProtKB-UniRule"/>
</dbReference>
<reference evidence="14 15" key="1">
    <citation type="submission" date="2018-08" db="EMBL/GenBank/DDBJ databases">
        <title>Draft genome of candidate division NPL-UPA2 bacterium Unc8 that adapted to ultra-basic serpentinizing groundwater.</title>
        <authorList>
            <person name="Ishii S."/>
            <person name="Suzuki S."/>
            <person name="Nealson K.H."/>
        </authorList>
    </citation>
    <scope>NUCLEOTIDE SEQUENCE [LARGE SCALE GENOMIC DNA]</scope>
    <source>
        <strain evidence="14">Unc8</strain>
    </source>
</reference>
<feature type="domain" description="ThiD2" evidence="13">
    <location>
        <begin position="10"/>
        <end position="133"/>
    </location>
</feature>
<evidence type="ECO:0000313" key="15">
    <source>
        <dbReference type="Proteomes" id="UP000266287"/>
    </source>
</evidence>
<dbReference type="PANTHER" id="PTHR20857:SF23">
    <property type="entry name" value="THIAMINE BIOSYNTHETIC BIFUNCTIONAL ENZYME"/>
    <property type="match status" value="1"/>
</dbReference>
<comment type="catalytic activity">
    <reaction evidence="7 9 10">
        <text>2-(2-carboxy-4-methylthiazol-5-yl)ethyl phosphate + 4-amino-2-methyl-5-(diphosphooxymethyl)pyrimidine + 2 H(+) = thiamine phosphate + CO2 + diphosphate</text>
        <dbReference type="Rhea" id="RHEA:47848"/>
        <dbReference type="ChEBI" id="CHEBI:15378"/>
        <dbReference type="ChEBI" id="CHEBI:16526"/>
        <dbReference type="ChEBI" id="CHEBI:33019"/>
        <dbReference type="ChEBI" id="CHEBI:37575"/>
        <dbReference type="ChEBI" id="CHEBI:57841"/>
        <dbReference type="ChEBI" id="CHEBI:62890"/>
        <dbReference type="EC" id="2.5.1.3"/>
    </reaction>
</comment>
<evidence type="ECO:0000256" key="4">
    <source>
        <dbReference type="ARBA" id="ARBA00022842"/>
    </source>
</evidence>
<feature type="binding site" evidence="9">
    <location>
        <begin position="182"/>
        <end position="186"/>
    </location>
    <ligand>
        <name>4-amino-2-methyl-5-(diphosphooxymethyl)pyrimidine</name>
        <dbReference type="ChEBI" id="CHEBI:57841"/>
    </ligand>
</feature>
<evidence type="ECO:0000256" key="11">
    <source>
        <dbReference type="RuleBase" id="RU004253"/>
    </source>
</evidence>
<comment type="cofactor">
    <cofactor evidence="9">
        <name>Mg(2+)</name>
        <dbReference type="ChEBI" id="CHEBI:18420"/>
    </cofactor>
    <text evidence="9">Binds 1 Mg(2+) ion per subunit.</text>
</comment>
<evidence type="ECO:0000313" key="14">
    <source>
        <dbReference type="EMBL" id="RII00410.1"/>
    </source>
</evidence>
<comment type="function">
    <text evidence="9">Condenses 4-methyl-5-(beta-hydroxyethyl)thiazole monophosphate (THZ-P) and 2-methyl-4-amino-5-hydroxymethyl pyrimidine pyrophosphate (HMP-PP) to form thiamine monophosphate (TMP).</text>
</comment>